<evidence type="ECO:0000256" key="2">
    <source>
        <dbReference type="ARBA" id="ARBA00022478"/>
    </source>
</evidence>
<dbReference type="Pfam" id="PF05132">
    <property type="entry name" value="RNA_pol_Rpc4"/>
    <property type="match status" value="1"/>
</dbReference>
<evidence type="ECO:0000313" key="7">
    <source>
        <dbReference type="Proteomes" id="UP000729913"/>
    </source>
</evidence>
<feature type="compositionally biased region" description="Low complexity" evidence="5">
    <location>
        <begin position="22"/>
        <end position="34"/>
    </location>
</feature>
<feature type="compositionally biased region" description="Basic and acidic residues" evidence="5">
    <location>
        <begin position="1"/>
        <end position="21"/>
    </location>
</feature>
<proteinExistence type="predicted"/>
<evidence type="ECO:0000256" key="3">
    <source>
        <dbReference type="ARBA" id="ARBA00023163"/>
    </source>
</evidence>
<name>A0A8J5UY00_9HYME</name>
<feature type="compositionally biased region" description="Basic and acidic residues" evidence="5">
    <location>
        <begin position="102"/>
        <end position="115"/>
    </location>
</feature>
<evidence type="ECO:0000256" key="4">
    <source>
        <dbReference type="ARBA" id="ARBA00023242"/>
    </source>
</evidence>
<dbReference type="Proteomes" id="UP000729913">
    <property type="component" value="Unassembled WGS sequence"/>
</dbReference>
<evidence type="ECO:0000313" key="6">
    <source>
        <dbReference type="EMBL" id="KAG8036601.1"/>
    </source>
</evidence>
<sequence>MDKKDPKKKIPEIKQTPDSDKPQPSTSTSTPAPTERLMSFLSPRNLLLGSSDKKPRGAGIRAIPAPNLKVQRKKVEDSTSADDEPSSGKNKDPKGKQSIKKIKAEPGCDDDERRAIEPMAVDDLEEERDLKPTILENGIAVPPPELKPKLTNKFIPPLTDNSTQQVQQILRSGKARLVLGENSLVVEVGSRIGFRQDIIAAKINGENKEMINLGPVDSTLICTPDFENMLNRLNLAI</sequence>
<keyword evidence="3" id="KW-0804">Transcription</keyword>
<reference evidence="6" key="2">
    <citation type="submission" date="2021-04" db="EMBL/GenBank/DDBJ databases">
        <title>Genome-wide patterns of bracovirus chromosomal integration into multiple host tissues during parasitism.</title>
        <authorList>
            <person name="Chebbi M.A.C."/>
        </authorList>
    </citation>
    <scope>NUCLEOTIDE SEQUENCE</scope>
    <source>
        <tissue evidence="6">Whole body</tissue>
    </source>
</reference>
<keyword evidence="7" id="KW-1185">Reference proteome</keyword>
<dbReference type="GO" id="GO:0003677">
    <property type="term" value="F:DNA binding"/>
    <property type="evidence" value="ECO:0007669"/>
    <property type="project" value="InterPro"/>
</dbReference>
<keyword evidence="2" id="KW-0240">DNA-directed RNA polymerase</keyword>
<dbReference type="EMBL" id="JAAOIC020000048">
    <property type="protein sequence ID" value="KAG8036601.1"/>
    <property type="molecule type" value="Genomic_DNA"/>
</dbReference>
<comment type="subcellular location">
    <subcellularLocation>
        <location evidence="1">Nucleus</location>
    </subcellularLocation>
</comment>
<dbReference type="AlphaFoldDB" id="A0A8J5UY00"/>
<dbReference type="PANTHER" id="PTHR13408">
    <property type="entry name" value="DNA-DIRECTED RNA POLYMERASE III"/>
    <property type="match status" value="1"/>
</dbReference>
<dbReference type="GO" id="GO:0005666">
    <property type="term" value="C:RNA polymerase III complex"/>
    <property type="evidence" value="ECO:0007669"/>
    <property type="project" value="InterPro"/>
</dbReference>
<evidence type="ECO:0000256" key="5">
    <source>
        <dbReference type="SAM" id="MobiDB-lite"/>
    </source>
</evidence>
<reference evidence="6" key="1">
    <citation type="submission" date="2020-03" db="EMBL/GenBank/DDBJ databases">
        <authorList>
            <person name="Chebbi M.A."/>
            <person name="Drezen J.M."/>
        </authorList>
    </citation>
    <scope>NUCLEOTIDE SEQUENCE</scope>
    <source>
        <tissue evidence="6">Whole body</tissue>
    </source>
</reference>
<accession>A0A8J5UY00</accession>
<keyword evidence="4" id="KW-0539">Nucleus</keyword>
<comment type="caution">
    <text evidence="6">The sequence shown here is derived from an EMBL/GenBank/DDBJ whole genome shotgun (WGS) entry which is preliminary data.</text>
</comment>
<evidence type="ECO:0000256" key="1">
    <source>
        <dbReference type="ARBA" id="ARBA00004123"/>
    </source>
</evidence>
<organism evidence="6 7">
    <name type="scientific">Cotesia typhae</name>
    <dbReference type="NCBI Taxonomy" id="2053667"/>
    <lineage>
        <taxon>Eukaryota</taxon>
        <taxon>Metazoa</taxon>
        <taxon>Ecdysozoa</taxon>
        <taxon>Arthropoda</taxon>
        <taxon>Hexapoda</taxon>
        <taxon>Insecta</taxon>
        <taxon>Pterygota</taxon>
        <taxon>Neoptera</taxon>
        <taxon>Endopterygota</taxon>
        <taxon>Hymenoptera</taxon>
        <taxon>Apocrita</taxon>
        <taxon>Ichneumonoidea</taxon>
        <taxon>Braconidae</taxon>
        <taxon>Microgastrinae</taxon>
        <taxon>Cotesia</taxon>
    </lineage>
</organism>
<gene>
    <name evidence="6" type="ORF">G9C98_003923</name>
</gene>
<dbReference type="InterPro" id="IPR007811">
    <property type="entry name" value="RPC4"/>
</dbReference>
<protein>
    <recommendedName>
        <fullName evidence="8">DNA-directed RNA polymerase III subunit RPC4</fullName>
    </recommendedName>
</protein>
<dbReference type="GO" id="GO:0042797">
    <property type="term" value="P:tRNA transcription by RNA polymerase III"/>
    <property type="evidence" value="ECO:0007669"/>
    <property type="project" value="TreeGrafter"/>
</dbReference>
<dbReference type="PANTHER" id="PTHR13408:SF0">
    <property type="entry name" value="DNA-DIRECTED RNA POLYMERASE III SUBUNIT RPC4"/>
    <property type="match status" value="1"/>
</dbReference>
<evidence type="ECO:0008006" key="8">
    <source>
        <dbReference type="Google" id="ProtNLM"/>
    </source>
</evidence>
<feature type="region of interest" description="Disordered" evidence="5">
    <location>
        <begin position="1"/>
        <end position="115"/>
    </location>
</feature>
<dbReference type="OrthoDB" id="5836119at2759"/>